<accession>A0AAE3T8A8</accession>
<name>A0AAE3T8A8_9RHOB</name>
<keyword evidence="5" id="KW-1185">Reference proteome</keyword>
<dbReference type="Pfam" id="PF00884">
    <property type="entry name" value="Sulfatase"/>
    <property type="match status" value="1"/>
</dbReference>
<dbReference type="PANTHER" id="PTHR45953:SF1">
    <property type="entry name" value="IDURONATE 2-SULFATASE"/>
    <property type="match status" value="1"/>
</dbReference>
<dbReference type="EMBL" id="JARGYC010000024">
    <property type="protein sequence ID" value="MDF0601220.1"/>
    <property type="molecule type" value="Genomic_DNA"/>
</dbReference>
<evidence type="ECO:0000256" key="2">
    <source>
        <dbReference type="ARBA" id="ARBA00022801"/>
    </source>
</evidence>
<dbReference type="Proteomes" id="UP001220964">
    <property type="component" value="Unassembled WGS sequence"/>
</dbReference>
<organism evidence="4 5">
    <name type="scientific">Psychromarinibacter sediminicola</name>
    <dbReference type="NCBI Taxonomy" id="3033385"/>
    <lineage>
        <taxon>Bacteria</taxon>
        <taxon>Pseudomonadati</taxon>
        <taxon>Pseudomonadota</taxon>
        <taxon>Alphaproteobacteria</taxon>
        <taxon>Rhodobacterales</taxon>
        <taxon>Paracoccaceae</taxon>
        <taxon>Psychromarinibacter</taxon>
    </lineage>
</organism>
<evidence type="ECO:0000259" key="3">
    <source>
        <dbReference type="Pfam" id="PF00884"/>
    </source>
</evidence>
<keyword evidence="2 4" id="KW-0378">Hydrolase</keyword>
<evidence type="ECO:0000313" key="5">
    <source>
        <dbReference type="Proteomes" id="UP001220964"/>
    </source>
</evidence>
<keyword evidence="1" id="KW-0479">Metal-binding</keyword>
<dbReference type="GO" id="GO:0005737">
    <property type="term" value="C:cytoplasm"/>
    <property type="evidence" value="ECO:0007669"/>
    <property type="project" value="TreeGrafter"/>
</dbReference>
<protein>
    <submittedName>
        <fullName evidence="4">Sulfatase-like hydrolase/transferase</fullName>
    </submittedName>
</protein>
<dbReference type="PANTHER" id="PTHR45953">
    <property type="entry name" value="IDURONATE 2-SULFATASE"/>
    <property type="match status" value="1"/>
</dbReference>
<gene>
    <name evidence="4" type="ORF">P1J78_10810</name>
</gene>
<proteinExistence type="predicted"/>
<evidence type="ECO:0000256" key="1">
    <source>
        <dbReference type="ARBA" id="ARBA00022723"/>
    </source>
</evidence>
<dbReference type="Gene3D" id="3.40.720.10">
    <property type="entry name" value="Alkaline Phosphatase, subunit A"/>
    <property type="match status" value="1"/>
</dbReference>
<dbReference type="AlphaFoldDB" id="A0AAE3T8A8"/>
<dbReference type="InterPro" id="IPR017850">
    <property type="entry name" value="Alkaline_phosphatase_core_sf"/>
</dbReference>
<comment type="caution">
    <text evidence="4">The sequence shown here is derived from an EMBL/GenBank/DDBJ whole genome shotgun (WGS) entry which is preliminary data.</text>
</comment>
<dbReference type="GO" id="GO:0004423">
    <property type="term" value="F:iduronate-2-sulfatase activity"/>
    <property type="evidence" value="ECO:0007669"/>
    <property type="project" value="TreeGrafter"/>
</dbReference>
<dbReference type="RefSeq" id="WP_275567362.1">
    <property type="nucleotide sequence ID" value="NZ_JARGYC010000024.1"/>
</dbReference>
<dbReference type="GO" id="GO:0046872">
    <property type="term" value="F:metal ion binding"/>
    <property type="evidence" value="ECO:0007669"/>
    <property type="project" value="UniProtKB-KW"/>
</dbReference>
<feature type="domain" description="Sulfatase N-terminal" evidence="3">
    <location>
        <begin position="5"/>
        <end position="407"/>
    </location>
</feature>
<evidence type="ECO:0000313" key="4">
    <source>
        <dbReference type="EMBL" id="MDF0601220.1"/>
    </source>
</evidence>
<dbReference type="SUPFAM" id="SSF53649">
    <property type="entry name" value="Alkaline phosphatase-like"/>
    <property type="match status" value="1"/>
</dbReference>
<dbReference type="InterPro" id="IPR000917">
    <property type="entry name" value="Sulfatase_N"/>
</dbReference>
<sequence>MTDRPDFLFIMTDQHRADWLGCYGHPVVRTPNIDAIAAEGTRFDQFFVATPVCMPNRASFMTGRYPSVHGLRYNGCLLSRRANTFVDVLRAAGYRTAAIGKSHLQPFTDSEPFARDPFETGPIEEAWKPDGLDYTVEEPARYSDGDRFEVPTPYYGFDHVDMVTGHGDKAGGHYRQWFRETYPDWQELTDPANELPHNYTCPQAFRTPIPEDAYPTAYIRDRAAAYLKDNADSAAPLYTFVSFPDPHHPFNPPGRYWDMYDPDDFELSVRYEDHENPPPPLAHARREYEAGRMPKVRQISFMASDDHIREAMALSAGMVTMIDDAVGAIVDALKASGRYENTVIVFNSDHGDYLGDFNLMLKGAWPKDAITRVPMIWSDPSRRQGTATQALASTVDLAPTILERAGVRPYFGMQGESFSSALGGGPGERDSVFIEYNDGGKRMGFDPPARVRTLVTPDWHLSVYKDLDWGELYDRRADPHHLRNLWSSPAHADVKAALIQSLTHALIAQMDESPRSKRLA</sequence>
<reference evidence="4" key="1">
    <citation type="submission" date="2023-03" db="EMBL/GenBank/DDBJ databases">
        <title>Multiphase analysis and comparison of six strains from genera Psychromarinibacter, Lutimaribacter, and Maritimibacter, including a novel species: Psychromarinibacter sediminicola sp. nov.</title>
        <authorList>
            <person name="Wang Y.-H."/>
            <person name="Ye M.-Q."/>
            <person name="Du Z.-J."/>
        </authorList>
    </citation>
    <scope>NUCLEOTIDE SEQUENCE</scope>
    <source>
        <strain evidence="4">C21-152</strain>
    </source>
</reference>